<dbReference type="PROSITE" id="PS50112">
    <property type="entry name" value="PAS"/>
    <property type="match status" value="1"/>
</dbReference>
<evidence type="ECO:0000259" key="6">
    <source>
        <dbReference type="PROSITE" id="PS50113"/>
    </source>
</evidence>
<dbReference type="NCBIfam" id="TIGR00229">
    <property type="entry name" value="sensory_box"/>
    <property type="match status" value="1"/>
</dbReference>
<dbReference type="Pfam" id="PF00563">
    <property type="entry name" value="EAL"/>
    <property type="match status" value="1"/>
</dbReference>
<dbReference type="PROSITE" id="PS50113">
    <property type="entry name" value="PAC"/>
    <property type="match status" value="1"/>
</dbReference>
<dbReference type="GO" id="GO:0071732">
    <property type="term" value="P:cellular response to nitric oxide"/>
    <property type="evidence" value="ECO:0007669"/>
    <property type="project" value="UniProtKB-ARBA"/>
</dbReference>
<dbReference type="KEGG" id="hmi:soil367_05565"/>
<dbReference type="InterPro" id="IPR001633">
    <property type="entry name" value="EAL_dom"/>
</dbReference>
<dbReference type="CDD" id="cd01948">
    <property type="entry name" value="EAL"/>
    <property type="match status" value="1"/>
</dbReference>
<dbReference type="SMART" id="SM00267">
    <property type="entry name" value="GGDEF"/>
    <property type="match status" value="1"/>
</dbReference>
<gene>
    <name evidence="9" type="ORF">soil367_05565</name>
</gene>
<dbReference type="InterPro" id="IPR000014">
    <property type="entry name" value="PAS"/>
</dbReference>
<evidence type="ECO:0000259" key="8">
    <source>
        <dbReference type="PROSITE" id="PS50887"/>
    </source>
</evidence>
<dbReference type="Gene3D" id="3.20.20.450">
    <property type="entry name" value="EAL domain"/>
    <property type="match status" value="1"/>
</dbReference>
<dbReference type="Gene3D" id="3.30.70.270">
    <property type="match status" value="1"/>
</dbReference>
<dbReference type="Gene3D" id="3.30.450.20">
    <property type="entry name" value="PAS domain"/>
    <property type="match status" value="1"/>
</dbReference>
<dbReference type="InterPro" id="IPR035965">
    <property type="entry name" value="PAS-like_dom_sf"/>
</dbReference>
<dbReference type="FunFam" id="3.30.70.270:FF:000001">
    <property type="entry name" value="Diguanylate cyclase domain protein"/>
    <property type="match status" value="1"/>
</dbReference>
<protein>
    <recommendedName>
        <fullName evidence="2">cyclic-guanylate-specific phosphodiesterase</fullName>
        <ecNumber evidence="2">3.1.4.52</ecNumber>
    </recommendedName>
</protein>
<dbReference type="InterPro" id="IPR043128">
    <property type="entry name" value="Rev_trsase/Diguanyl_cyclase"/>
</dbReference>
<evidence type="ECO:0000313" key="9">
    <source>
        <dbReference type="EMBL" id="QCF25439.1"/>
    </source>
</evidence>
<dbReference type="Pfam" id="PF08448">
    <property type="entry name" value="PAS_4"/>
    <property type="match status" value="1"/>
</dbReference>
<evidence type="ECO:0000313" key="10">
    <source>
        <dbReference type="Proteomes" id="UP000298049"/>
    </source>
</evidence>
<feature type="domain" description="PAS" evidence="5">
    <location>
        <begin position="149"/>
        <end position="222"/>
    </location>
</feature>
<keyword evidence="3" id="KW-0973">c-di-GMP</keyword>
<keyword evidence="10" id="KW-1185">Reference proteome</keyword>
<accession>A0A4P7XER9</accession>
<dbReference type="Pfam" id="PF00990">
    <property type="entry name" value="GGDEF"/>
    <property type="match status" value="1"/>
</dbReference>
<dbReference type="AlphaFoldDB" id="A0A4P7XER9"/>
<dbReference type="OrthoDB" id="9812358at2"/>
<evidence type="ECO:0000256" key="1">
    <source>
        <dbReference type="ARBA" id="ARBA00001946"/>
    </source>
</evidence>
<reference evidence="9 10" key="1">
    <citation type="submission" date="2018-07" db="EMBL/GenBank/DDBJ databases">
        <title>Marsedoiliclastica nanhaica gen. nov. sp. nov., a novel marine hydrocarbonoclastic bacterium isolated from an in-situ enriched hydrocarbon-degrading consortium in deep-sea sediment.</title>
        <authorList>
            <person name="Dong C."/>
            <person name="Ma T."/>
            <person name="Liu R."/>
            <person name="Shao Z."/>
        </authorList>
    </citation>
    <scope>NUCLEOTIDE SEQUENCE [LARGE SCALE GENOMIC DNA]</scope>
    <source>
        <strain evidence="10">soil36-7</strain>
    </source>
</reference>
<dbReference type="InterPro" id="IPR052155">
    <property type="entry name" value="Biofilm_reg_signaling"/>
</dbReference>
<dbReference type="InterPro" id="IPR029787">
    <property type="entry name" value="Nucleotide_cyclase"/>
</dbReference>
<evidence type="ECO:0000259" key="5">
    <source>
        <dbReference type="PROSITE" id="PS50112"/>
    </source>
</evidence>
<dbReference type="InterPro" id="IPR013656">
    <property type="entry name" value="PAS_4"/>
</dbReference>
<dbReference type="PANTHER" id="PTHR44757">
    <property type="entry name" value="DIGUANYLATE CYCLASE DGCP"/>
    <property type="match status" value="1"/>
</dbReference>
<dbReference type="PANTHER" id="PTHR44757:SF2">
    <property type="entry name" value="BIOFILM ARCHITECTURE MAINTENANCE PROTEIN MBAA"/>
    <property type="match status" value="1"/>
</dbReference>
<dbReference type="PROSITE" id="PS50883">
    <property type="entry name" value="EAL"/>
    <property type="match status" value="1"/>
</dbReference>
<dbReference type="GO" id="GO:0071111">
    <property type="term" value="F:cyclic-guanylate-specific phosphodiesterase activity"/>
    <property type="evidence" value="ECO:0007669"/>
    <property type="project" value="UniProtKB-EC"/>
</dbReference>
<dbReference type="FunFam" id="3.20.20.450:FF:000001">
    <property type="entry name" value="Cyclic di-GMP phosphodiesterase yahA"/>
    <property type="match status" value="1"/>
</dbReference>
<feature type="domain" description="EAL" evidence="7">
    <location>
        <begin position="453"/>
        <end position="708"/>
    </location>
</feature>
<dbReference type="InterPro" id="IPR000700">
    <property type="entry name" value="PAS-assoc_C"/>
</dbReference>
<name>A0A4P7XER9_9ALTE</name>
<dbReference type="SMART" id="SM00052">
    <property type="entry name" value="EAL"/>
    <property type="match status" value="1"/>
</dbReference>
<feature type="domain" description="GGDEF" evidence="8">
    <location>
        <begin position="311"/>
        <end position="444"/>
    </location>
</feature>
<dbReference type="SUPFAM" id="SSF55073">
    <property type="entry name" value="Nucleotide cyclase"/>
    <property type="match status" value="1"/>
</dbReference>
<dbReference type="InterPro" id="IPR001610">
    <property type="entry name" value="PAC"/>
</dbReference>
<sequence length="709" mass="79080">MYRDSDKEQPSLRLHEFLRDESENILEEWNRLDRLKIESARNLSREDQRNNIPRILEDIARSTEMRSQADVPEEGPKHHAEQRWQLGYSLEEVTCEYALLRSVILHKLVPRVGELAHGELLFLNQALDQAIVEGVATYVTSANQSLADERERLEVTLGSIGDGVASTDRDGRIVYLNRAAEEMIGWNLADAKGRPASEVLVTVDEARQQPLESLIRTVTRTGKQAHYPGEVLLTRRDGSQFPADEVAAPLNNTAGEFLGVVTTFRDVSRVRALTAQLGHLAAHDPLTGLPNRTLLTDRLNYELTHARRDGTSVAVLYLDLDLFKDVNDMLGHSAGDELLKLVAHRLQSCVRETDTVSRLGGDEFVILVSGFESLEALSELGATITRSLSAPYDIRSDTVDISTSVGVSVFPEDGDDAETLIKHADTAMYQAKTLGRNNAQFFAPEMNKRAAERRALQGDLRRALSADQLELHYQPQIALDTGLVTGAEALLRWHHPELGFVPPARFIPVAESSREIMITIGNWILEEACRQARTWLNEGHAPIRISVNVSIVQLQYENLLDHIDELLARFDLQADQLQLELTESILMSDVVGATDRVRALEARGIRIAVDDFGTGYSSLSYLKDLPVDELKIDQSFIRGLGANTDKAAIVQAVIRMAQSLNLRVIAEGVEEADEVAFLSLNGCEGAQGFYYGRAVNAWEFEQFYLNHHH</sequence>
<dbReference type="EC" id="3.1.4.52" evidence="2"/>
<dbReference type="SUPFAM" id="SSF141868">
    <property type="entry name" value="EAL domain-like"/>
    <property type="match status" value="1"/>
</dbReference>
<evidence type="ECO:0000256" key="3">
    <source>
        <dbReference type="ARBA" id="ARBA00022636"/>
    </source>
</evidence>
<evidence type="ECO:0000256" key="2">
    <source>
        <dbReference type="ARBA" id="ARBA00012282"/>
    </source>
</evidence>
<proteinExistence type="predicted"/>
<dbReference type="CDD" id="cd01949">
    <property type="entry name" value="GGDEF"/>
    <property type="match status" value="1"/>
</dbReference>
<dbReference type="RefSeq" id="WP_136547715.1">
    <property type="nucleotide sequence ID" value="NZ_CP031093.1"/>
</dbReference>
<dbReference type="CDD" id="cd00130">
    <property type="entry name" value="PAS"/>
    <property type="match status" value="1"/>
</dbReference>
<dbReference type="SUPFAM" id="SSF55785">
    <property type="entry name" value="PYP-like sensor domain (PAS domain)"/>
    <property type="match status" value="1"/>
</dbReference>
<evidence type="ECO:0000259" key="7">
    <source>
        <dbReference type="PROSITE" id="PS50883"/>
    </source>
</evidence>
<dbReference type="SMART" id="SM00091">
    <property type="entry name" value="PAS"/>
    <property type="match status" value="1"/>
</dbReference>
<dbReference type="PROSITE" id="PS50887">
    <property type="entry name" value="GGDEF"/>
    <property type="match status" value="1"/>
</dbReference>
<dbReference type="EMBL" id="CP031093">
    <property type="protein sequence ID" value="QCF25439.1"/>
    <property type="molecule type" value="Genomic_DNA"/>
</dbReference>
<feature type="domain" description="PAC" evidence="6">
    <location>
        <begin position="227"/>
        <end position="279"/>
    </location>
</feature>
<dbReference type="InterPro" id="IPR035919">
    <property type="entry name" value="EAL_sf"/>
</dbReference>
<dbReference type="InterPro" id="IPR000160">
    <property type="entry name" value="GGDEF_dom"/>
</dbReference>
<organism evidence="9 10">
    <name type="scientific">Hydrocarboniclastica marina</name>
    <dbReference type="NCBI Taxonomy" id="2259620"/>
    <lineage>
        <taxon>Bacteria</taxon>
        <taxon>Pseudomonadati</taxon>
        <taxon>Pseudomonadota</taxon>
        <taxon>Gammaproteobacteria</taxon>
        <taxon>Alteromonadales</taxon>
        <taxon>Alteromonadaceae</taxon>
        <taxon>Hydrocarboniclastica</taxon>
    </lineage>
</organism>
<dbReference type="SMART" id="SM00086">
    <property type="entry name" value="PAC"/>
    <property type="match status" value="1"/>
</dbReference>
<dbReference type="Proteomes" id="UP000298049">
    <property type="component" value="Chromosome"/>
</dbReference>
<comment type="catalytic activity">
    <reaction evidence="4">
        <text>3',3'-c-di-GMP + H2O = 5'-phosphoguanylyl(3'-&gt;5')guanosine + H(+)</text>
        <dbReference type="Rhea" id="RHEA:24902"/>
        <dbReference type="ChEBI" id="CHEBI:15377"/>
        <dbReference type="ChEBI" id="CHEBI:15378"/>
        <dbReference type="ChEBI" id="CHEBI:58754"/>
        <dbReference type="ChEBI" id="CHEBI:58805"/>
        <dbReference type="EC" id="3.1.4.52"/>
    </reaction>
    <physiologicalReaction direction="left-to-right" evidence="4">
        <dbReference type="Rhea" id="RHEA:24903"/>
    </physiologicalReaction>
</comment>
<comment type="cofactor">
    <cofactor evidence="1">
        <name>Mg(2+)</name>
        <dbReference type="ChEBI" id="CHEBI:18420"/>
    </cofactor>
</comment>
<evidence type="ECO:0000256" key="4">
    <source>
        <dbReference type="ARBA" id="ARBA00051114"/>
    </source>
</evidence>
<dbReference type="NCBIfam" id="TIGR00254">
    <property type="entry name" value="GGDEF"/>
    <property type="match status" value="1"/>
</dbReference>